<keyword evidence="3" id="KW-1185">Reference proteome</keyword>
<reference evidence="2" key="1">
    <citation type="submission" date="2022-01" db="EMBL/GenBank/DDBJ databases">
        <authorList>
            <person name="Braso-Vives M."/>
        </authorList>
    </citation>
    <scope>NUCLEOTIDE SEQUENCE</scope>
</reference>
<accession>A0A8J9VFB0</accession>
<dbReference type="GO" id="GO:0005886">
    <property type="term" value="C:plasma membrane"/>
    <property type="evidence" value="ECO:0007669"/>
    <property type="project" value="TreeGrafter"/>
</dbReference>
<dbReference type="GO" id="GO:0060070">
    <property type="term" value="P:canonical Wnt signaling pathway"/>
    <property type="evidence" value="ECO:0007669"/>
    <property type="project" value="TreeGrafter"/>
</dbReference>
<dbReference type="Pfam" id="PF00058">
    <property type="entry name" value="Ldl_recept_b"/>
    <property type="match status" value="1"/>
</dbReference>
<gene>
    <name evidence="2" type="primary">LRP1B</name>
    <name evidence="2" type="ORF">BLAG_LOCUS3561</name>
</gene>
<sequence>MLVSPNDHLFTKALLVSTDEGILQFPHNLVDLPETADSKPALLVSAGKTVAMDFNYNEKAIYYTKDMDDGTQSIQKYDLTTNSSLTIYTGGQGIEGLAVDWVTSNIYWTEKDNVAISVARLDGSFRKVLLSGLDQPCGVAVHPEQK</sequence>
<dbReference type="OrthoDB" id="9990982at2759"/>
<dbReference type="PANTHER" id="PTHR46513">
    <property type="entry name" value="VITELLOGENIN RECEPTOR-LIKE PROTEIN-RELATED-RELATED"/>
    <property type="match status" value="1"/>
</dbReference>
<evidence type="ECO:0000313" key="2">
    <source>
        <dbReference type="EMBL" id="CAH1239202.1"/>
    </source>
</evidence>
<dbReference type="EMBL" id="OV696695">
    <property type="protein sequence ID" value="CAH1239202.1"/>
    <property type="molecule type" value="Genomic_DNA"/>
</dbReference>
<dbReference type="InterPro" id="IPR050778">
    <property type="entry name" value="Cueball_EGF_LRP_Nidogen"/>
</dbReference>
<dbReference type="PANTHER" id="PTHR46513:SF13">
    <property type="entry name" value="EGF-LIKE DOMAIN-CONTAINING PROTEIN"/>
    <property type="match status" value="1"/>
</dbReference>
<evidence type="ECO:0000313" key="3">
    <source>
        <dbReference type="Proteomes" id="UP000838412"/>
    </source>
</evidence>
<dbReference type="PROSITE" id="PS51120">
    <property type="entry name" value="LDLRB"/>
    <property type="match status" value="1"/>
</dbReference>
<dbReference type="GO" id="GO:0042813">
    <property type="term" value="F:Wnt receptor activity"/>
    <property type="evidence" value="ECO:0007669"/>
    <property type="project" value="TreeGrafter"/>
</dbReference>
<dbReference type="SMART" id="SM00135">
    <property type="entry name" value="LY"/>
    <property type="match status" value="1"/>
</dbReference>
<dbReference type="GO" id="GO:0017147">
    <property type="term" value="F:Wnt-protein binding"/>
    <property type="evidence" value="ECO:0007669"/>
    <property type="project" value="TreeGrafter"/>
</dbReference>
<dbReference type="Proteomes" id="UP000838412">
    <property type="component" value="Chromosome 10"/>
</dbReference>
<name>A0A8J9VFB0_BRALA</name>
<dbReference type="SUPFAM" id="SSF63825">
    <property type="entry name" value="YWTD domain"/>
    <property type="match status" value="1"/>
</dbReference>
<organism evidence="2 3">
    <name type="scientific">Branchiostoma lanceolatum</name>
    <name type="common">Common lancelet</name>
    <name type="synonym">Amphioxus lanceolatum</name>
    <dbReference type="NCBI Taxonomy" id="7740"/>
    <lineage>
        <taxon>Eukaryota</taxon>
        <taxon>Metazoa</taxon>
        <taxon>Chordata</taxon>
        <taxon>Cephalochordata</taxon>
        <taxon>Leptocardii</taxon>
        <taxon>Amphioxiformes</taxon>
        <taxon>Branchiostomatidae</taxon>
        <taxon>Branchiostoma</taxon>
    </lineage>
</organism>
<proteinExistence type="predicted"/>
<feature type="repeat" description="LDL-receptor class B" evidence="1">
    <location>
        <begin position="104"/>
        <end position="145"/>
    </location>
</feature>
<dbReference type="Gene3D" id="2.120.10.30">
    <property type="entry name" value="TolB, C-terminal domain"/>
    <property type="match status" value="1"/>
</dbReference>
<dbReference type="AlphaFoldDB" id="A0A8J9VFB0"/>
<dbReference type="InterPro" id="IPR011042">
    <property type="entry name" value="6-blade_b-propeller_TolB-like"/>
</dbReference>
<protein>
    <submittedName>
        <fullName evidence="2">LRP1B protein</fullName>
    </submittedName>
</protein>
<dbReference type="InterPro" id="IPR000033">
    <property type="entry name" value="LDLR_classB_rpt"/>
</dbReference>
<evidence type="ECO:0000256" key="1">
    <source>
        <dbReference type="PROSITE-ProRule" id="PRU00461"/>
    </source>
</evidence>